<gene>
    <name evidence="7" type="ORF">QTN47_22845</name>
</gene>
<dbReference type="InterPro" id="IPR014327">
    <property type="entry name" value="RNA_pol_sigma70_bacteroid"/>
</dbReference>
<accession>A0ABV3ZKK0</accession>
<dbReference type="InterPro" id="IPR036388">
    <property type="entry name" value="WH-like_DNA-bd_sf"/>
</dbReference>
<dbReference type="Pfam" id="PF04542">
    <property type="entry name" value="Sigma70_r2"/>
    <property type="match status" value="1"/>
</dbReference>
<dbReference type="SUPFAM" id="SSF88659">
    <property type="entry name" value="Sigma3 and sigma4 domains of RNA polymerase sigma factors"/>
    <property type="match status" value="1"/>
</dbReference>
<evidence type="ECO:0000256" key="4">
    <source>
        <dbReference type="ARBA" id="ARBA00023163"/>
    </source>
</evidence>
<dbReference type="NCBIfam" id="TIGR02985">
    <property type="entry name" value="Sig70_bacteroi1"/>
    <property type="match status" value="1"/>
</dbReference>
<dbReference type="InterPro" id="IPR013324">
    <property type="entry name" value="RNA_pol_sigma_r3/r4-like"/>
</dbReference>
<evidence type="ECO:0000256" key="2">
    <source>
        <dbReference type="ARBA" id="ARBA00023015"/>
    </source>
</evidence>
<evidence type="ECO:0000313" key="7">
    <source>
        <dbReference type="EMBL" id="MEX6690367.1"/>
    </source>
</evidence>
<comment type="caution">
    <text evidence="7">The sequence shown here is derived from an EMBL/GenBank/DDBJ whole genome shotgun (WGS) entry which is preliminary data.</text>
</comment>
<dbReference type="InterPro" id="IPR013249">
    <property type="entry name" value="RNA_pol_sigma70_r4_t2"/>
</dbReference>
<dbReference type="Pfam" id="PF08281">
    <property type="entry name" value="Sigma70_r4_2"/>
    <property type="match status" value="1"/>
</dbReference>
<dbReference type="InterPro" id="IPR014284">
    <property type="entry name" value="RNA_pol_sigma-70_dom"/>
</dbReference>
<name>A0ABV3ZKK0_9BACT</name>
<dbReference type="InterPro" id="IPR013325">
    <property type="entry name" value="RNA_pol_sigma_r2"/>
</dbReference>
<feature type="domain" description="RNA polymerase sigma factor 70 region 4 type 2" evidence="6">
    <location>
        <begin position="127"/>
        <end position="177"/>
    </location>
</feature>
<dbReference type="Gene3D" id="1.10.1740.10">
    <property type="match status" value="1"/>
</dbReference>
<dbReference type="SUPFAM" id="SSF88946">
    <property type="entry name" value="Sigma2 domain of RNA polymerase sigma factors"/>
    <property type="match status" value="1"/>
</dbReference>
<keyword evidence="8" id="KW-1185">Reference proteome</keyword>
<dbReference type="PANTHER" id="PTHR43133:SF46">
    <property type="entry name" value="RNA POLYMERASE SIGMA-70 FACTOR ECF SUBFAMILY"/>
    <property type="match status" value="1"/>
</dbReference>
<reference evidence="7 8" key="1">
    <citation type="submission" date="2023-07" db="EMBL/GenBank/DDBJ databases">
        <authorList>
            <person name="Lian W.-H."/>
        </authorList>
    </citation>
    <scope>NUCLEOTIDE SEQUENCE [LARGE SCALE GENOMIC DNA]</scope>
    <source>
        <strain evidence="7 8">SYSU DXS3180</strain>
    </source>
</reference>
<dbReference type="NCBIfam" id="TIGR02937">
    <property type="entry name" value="sigma70-ECF"/>
    <property type="match status" value="1"/>
</dbReference>
<evidence type="ECO:0000259" key="6">
    <source>
        <dbReference type="Pfam" id="PF08281"/>
    </source>
</evidence>
<evidence type="ECO:0000259" key="5">
    <source>
        <dbReference type="Pfam" id="PF04542"/>
    </source>
</evidence>
<evidence type="ECO:0000313" key="8">
    <source>
        <dbReference type="Proteomes" id="UP001560573"/>
    </source>
</evidence>
<dbReference type="Gene3D" id="1.10.10.10">
    <property type="entry name" value="Winged helix-like DNA-binding domain superfamily/Winged helix DNA-binding domain"/>
    <property type="match status" value="1"/>
</dbReference>
<keyword evidence="3" id="KW-0731">Sigma factor</keyword>
<keyword evidence="2" id="KW-0805">Transcription regulation</keyword>
<dbReference type="PANTHER" id="PTHR43133">
    <property type="entry name" value="RNA POLYMERASE ECF-TYPE SIGMA FACTO"/>
    <property type="match status" value="1"/>
</dbReference>
<evidence type="ECO:0000256" key="1">
    <source>
        <dbReference type="ARBA" id="ARBA00010641"/>
    </source>
</evidence>
<dbReference type="RefSeq" id="WP_369331779.1">
    <property type="nucleotide sequence ID" value="NZ_JAULBC010000008.1"/>
</dbReference>
<feature type="domain" description="RNA polymerase sigma-70 region 2" evidence="5">
    <location>
        <begin position="30"/>
        <end position="95"/>
    </location>
</feature>
<proteinExistence type="inferred from homology"/>
<sequence length="198" mass="22882">MKITGHDKENNDILTGIANSNQQSFRQLFDLFSARLIHFSLAILKNREAAIEVVDEVFVRLWKNRVNAPDIQNISVYLYTAVKNASLNRLSQKAKEQITDPFDFIDIHLATEQNPEQKMMTAELFKKIETAVEELPPRCKMIFKLVREDGLKYKEVAEILNVSVNTVDAQMVIAVKRISEKLRNHLEIKTSREIKIQK</sequence>
<keyword evidence="4" id="KW-0804">Transcription</keyword>
<dbReference type="InterPro" id="IPR039425">
    <property type="entry name" value="RNA_pol_sigma-70-like"/>
</dbReference>
<evidence type="ECO:0000256" key="3">
    <source>
        <dbReference type="ARBA" id="ARBA00023082"/>
    </source>
</evidence>
<organism evidence="7 8">
    <name type="scientific">Danxiaibacter flavus</name>
    <dbReference type="NCBI Taxonomy" id="3049108"/>
    <lineage>
        <taxon>Bacteria</taxon>
        <taxon>Pseudomonadati</taxon>
        <taxon>Bacteroidota</taxon>
        <taxon>Chitinophagia</taxon>
        <taxon>Chitinophagales</taxon>
        <taxon>Chitinophagaceae</taxon>
        <taxon>Danxiaibacter</taxon>
    </lineage>
</organism>
<protein>
    <submittedName>
        <fullName evidence="7">RNA polymerase sigma-70 factor</fullName>
    </submittedName>
</protein>
<comment type="similarity">
    <text evidence="1">Belongs to the sigma-70 factor family. ECF subfamily.</text>
</comment>
<dbReference type="Proteomes" id="UP001560573">
    <property type="component" value="Unassembled WGS sequence"/>
</dbReference>
<dbReference type="EMBL" id="JAULBC010000008">
    <property type="protein sequence ID" value="MEX6690367.1"/>
    <property type="molecule type" value="Genomic_DNA"/>
</dbReference>
<dbReference type="InterPro" id="IPR007627">
    <property type="entry name" value="RNA_pol_sigma70_r2"/>
</dbReference>